<feature type="region of interest" description="Disordered" evidence="1">
    <location>
        <begin position="18"/>
        <end position="49"/>
    </location>
</feature>
<dbReference type="OrthoDB" id="8563875at2"/>
<evidence type="ECO:0000313" key="3">
    <source>
        <dbReference type="Proteomes" id="UP000014461"/>
    </source>
</evidence>
<feature type="compositionally biased region" description="Basic and acidic residues" evidence="1">
    <location>
        <begin position="38"/>
        <end position="49"/>
    </location>
</feature>
<dbReference type="AlphaFoldDB" id="R9PU44"/>
<reference evidence="2" key="1">
    <citation type="journal article" date="2013" name="Genome Announc.">
        <title>Draft Genome Sequence of Agarivorans albus Strain MKT 106T, an Agarolytic Marine Bacterium.</title>
        <authorList>
            <person name="Yasuike M."/>
            <person name="Nakamura Y."/>
            <person name="Kai W."/>
            <person name="Fujiwara A."/>
            <person name="Fukui Y."/>
            <person name="Satomi M."/>
            <person name="Sano M."/>
        </authorList>
    </citation>
    <scope>NUCLEOTIDE SEQUENCE [LARGE SCALE GENOMIC DNA]</scope>
</reference>
<sequence length="146" mass="16100">MSTIEQAVTAEPKQCSCKGEEQLHGPKHSSSCQCNSHQSEDSKPEHSCGCKHEDHAVTEELSQSLIDKLVASLADKNDYQAKLSCFKKHHPSIRIIECSEDDMAEREAFMSASYFDLFLMAKGTSCARLTNSVDLAIGVVIALHEE</sequence>
<feature type="compositionally biased region" description="Low complexity" evidence="1">
    <location>
        <begin position="28"/>
        <end position="37"/>
    </location>
</feature>
<name>R9PU44_AGAAL</name>
<proteinExistence type="predicted"/>
<organism evidence="2 3">
    <name type="scientific">Agarivorans albus MKT 106</name>
    <dbReference type="NCBI Taxonomy" id="1331007"/>
    <lineage>
        <taxon>Bacteria</taxon>
        <taxon>Pseudomonadati</taxon>
        <taxon>Pseudomonadota</taxon>
        <taxon>Gammaproteobacteria</taxon>
        <taxon>Alteromonadales</taxon>
        <taxon>Alteromonadaceae</taxon>
        <taxon>Agarivorans</taxon>
    </lineage>
</organism>
<keyword evidence="3" id="KW-1185">Reference proteome</keyword>
<protein>
    <submittedName>
        <fullName evidence="2">Uncharacterized protein</fullName>
    </submittedName>
</protein>
<comment type="caution">
    <text evidence="2">The sequence shown here is derived from an EMBL/GenBank/DDBJ whole genome shotgun (WGS) entry which is preliminary data.</text>
</comment>
<dbReference type="STRING" id="1331007.AALB_3606"/>
<accession>R9PU44</accession>
<evidence type="ECO:0000256" key="1">
    <source>
        <dbReference type="SAM" id="MobiDB-lite"/>
    </source>
</evidence>
<dbReference type="Proteomes" id="UP000014461">
    <property type="component" value="Unassembled WGS sequence"/>
</dbReference>
<evidence type="ECO:0000313" key="2">
    <source>
        <dbReference type="EMBL" id="GAD03526.1"/>
    </source>
</evidence>
<dbReference type="EMBL" id="BARX01000029">
    <property type="protein sequence ID" value="GAD03526.1"/>
    <property type="molecule type" value="Genomic_DNA"/>
</dbReference>
<dbReference type="RefSeq" id="WP_016403293.1">
    <property type="nucleotide sequence ID" value="NZ_BARX01000029.1"/>
</dbReference>
<gene>
    <name evidence="2" type="ORF">AALB_3606</name>
</gene>